<accession>A0A426YRS5</accession>
<keyword evidence="3" id="KW-0143">Chaperone</keyword>
<sequence>MASRPKLSGLQRQVLRLYREFLRAARLKEPEERLRIESIVSAEFRQNAMNVDRKNFLYIEYLLRRGKKQLEQLKSPDTLRLSTLEVLVFVPDGLVGTKFIPIVCPSGRVSSMRLGPGASPGFPSSTPMCLAREKIPFNSYSIEERLSELLHREVEQRLAKAWKKLPRMRRRHRAVEAWDPRLSLALPRTRRRCKAAEA</sequence>
<evidence type="ECO:0000259" key="5">
    <source>
        <dbReference type="Pfam" id="PF05347"/>
    </source>
</evidence>
<evidence type="ECO:0000313" key="6">
    <source>
        <dbReference type="EMBL" id="RRT54443.1"/>
    </source>
</evidence>
<dbReference type="Pfam" id="PF05347">
    <property type="entry name" value="Complex1_LYR"/>
    <property type="match status" value="1"/>
</dbReference>
<reference evidence="6 7" key="1">
    <citation type="journal article" date="2014" name="Agronomy (Basel)">
        <title>A Draft Genome Sequence for Ensete ventricosum, the Drought-Tolerant Tree Against Hunger.</title>
        <authorList>
            <person name="Harrison J."/>
            <person name="Moore K.A."/>
            <person name="Paszkiewicz K."/>
            <person name="Jones T."/>
            <person name="Grant M."/>
            <person name="Ambacheew D."/>
            <person name="Muzemil S."/>
            <person name="Studholme D.J."/>
        </authorList>
    </citation>
    <scope>NUCLEOTIDE SEQUENCE [LARGE SCALE GENOMIC DNA]</scope>
</reference>
<feature type="domain" description="Complex 1 LYR protein" evidence="5">
    <location>
        <begin position="12"/>
        <end position="72"/>
    </location>
</feature>
<gene>
    <name evidence="6" type="ORF">B296_00031576</name>
</gene>
<dbReference type="Proteomes" id="UP000287651">
    <property type="component" value="Unassembled WGS sequence"/>
</dbReference>
<evidence type="ECO:0000256" key="1">
    <source>
        <dbReference type="ARBA" id="ARBA00004305"/>
    </source>
</evidence>
<evidence type="ECO:0000313" key="7">
    <source>
        <dbReference type="Proteomes" id="UP000287651"/>
    </source>
</evidence>
<evidence type="ECO:0000256" key="4">
    <source>
        <dbReference type="ARBA" id="ARBA00025715"/>
    </source>
</evidence>
<comment type="subcellular location">
    <subcellularLocation>
        <location evidence="1">Mitochondrion matrix</location>
    </subcellularLocation>
</comment>
<dbReference type="GO" id="GO:0005759">
    <property type="term" value="C:mitochondrial matrix"/>
    <property type="evidence" value="ECO:0007669"/>
    <property type="project" value="UniProtKB-SubCell"/>
</dbReference>
<evidence type="ECO:0000256" key="2">
    <source>
        <dbReference type="ARBA" id="ARBA00023128"/>
    </source>
</evidence>
<protein>
    <recommendedName>
        <fullName evidence="5">Complex 1 LYR protein domain-containing protein</fullName>
    </recommendedName>
</protein>
<comment type="similarity">
    <text evidence="4">Belongs to the complex I LYR family. SDHAF1 subfamily.</text>
</comment>
<proteinExistence type="inferred from homology"/>
<keyword evidence="2" id="KW-0496">Mitochondrion</keyword>
<organism evidence="6 7">
    <name type="scientific">Ensete ventricosum</name>
    <name type="common">Abyssinian banana</name>
    <name type="synonym">Musa ensete</name>
    <dbReference type="NCBI Taxonomy" id="4639"/>
    <lineage>
        <taxon>Eukaryota</taxon>
        <taxon>Viridiplantae</taxon>
        <taxon>Streptophyta</taxon>
        <taxon>Embryophyta</taxon>
        <taxon>Tracheophyta</taxon>
        <taxon>Spermatophyta</taxon>
        <taxon>Magnoliopsida</taxon>
        <taxon>Liliopsida</taxon>
        <taxon>Zingiberales</taxon>
        <taxon>Musaceae</taxon>
        <taxon>Ensete</taxon>
    </lineage>
</organism>
<dbReference type="InterPro" id="IPR008011">
    <property type="entry name" value="Complex1_LYR_dom"/>
</dbReference>
<dbReference type="PANTHER" id="PTHR13675:SF1">
    <property type="entry name" value="SUCCINATE DEHYDROGENASE ASSEMBLY FACTOR 1, MITOCHONDRIAL"/>
    <property type="match status" value="1"/>
</dbReference>
<dbReference type="AlphaFoldDB" id="A0A426YRS5"/>
<dbReference type="PANTHER" id="PTHR13675">
    <property type="entry name" value="LYR MOTIF-CONTAINING PROTEIN 2"/>
    <property type="match status" value="1"/>
</dbReference>
<name>A0A426YRS5_ENSVE</name>
<dbReference type="InterPro" id="IPR045295">
    <property type="entry name" value="Complex1_LYR_SDHAF1_LYRM8"/>
</dbReference>
<evidence type="ECO:0000256" key="3">
    <source>
        <dbReference type="ARBA" id="ARBA00023186"/>
    </source>
</evidence>
<comment type="caution">
    <text evidence="6">The sequence shown here is derived from an EMBL/GenBank/DDBJ whole genome shotgun (WGS) entry which is preliminary data.</text>
</comment>
<dbReference type="GO" id="GO:0034553">
    <property type="term" value="P:mitochondrial respiratory chain complex II assembly"/>
    <property type="evidence" value="ECO:0007669"/>
    <property type="project" value="InterPro"/>
</dbReference>
<dbReference type="EMBL" id="AMZH03010602">
    <property type="protein sequence ID" value="RRT54443.1"/>
    <property type="molecule type" value="Genomic_DNA"/>
</dbReference>
<dbReference type="CDD" id="cd20268">
    <property type="entry name" value="Complex1_LYR_SDHAF1_LYRM8"/>
    <property type="match status" value="1"/>
</dbReference>